<sequence>MARKKLGANNYIWKYITDLTRLMPEKSVFVLVLMVIVSLTEGIGLLLLVPLLQLVGLDVQQGALGQIAGYVSLFFSYIGIKPTLGIVLVIYVIIISLNALFYKVQTLKSSEIQYEFAAYLRKRLFNSVTGSNWLFFTQKRSSDFAHALTYEIERIGVGTNQFLSLIASIFVLAVYLIFALELSGLITGLIFLVGIILLLLLKRRTSSAQRSGEALSDTSKNMYSSTIQHLDGMKTIKSFNMEEKNIETFGNVADRVAGKYIDAVNSYADVRFLFDVGSVIILSIIVFILISFMNLSISELLILLFLFVRMIPRFSIIQRSYQYFINMIPAFVTIMDLEKECEKASEPKLKTGKVKLEDEIKFENVSFSYDSSDESFSLKNLNLTIKAGQTSAVVGLSGAGKSTIADMVMGLINPVNGHILIDNKVLSEDNLSAWRSQIGYVAQDTFLFNDTVRNNLLLAKQNAAEEEIITALKLASADEFVLKLPGGLDTLIGDRGVLLSGGERQRLALARALLREPSLLILDEATSNLDSKNEKKIMGSIEKLHGNITILVIAHRLSTIRSADSIYLIESGNLIEFGTWDSLLGKEKGYFKSLYELQS</sequence>
<dbReference type="GO" id="GO:0005737">
    <property type="term" value="C:cytoplasm"/>
    <property type="evidence" value="ECO:0007669"/>
    <property type="project" value="UniProtKB-ARBA"/>
</dbReference>
<dbReference type="InterPro" id="IPR003439">
    <property type="entry name" value="ABC_transporter-like_ATP-bd"/>
</dbReference>
<dbReference type="Pfam" id="PF00664">
    <property type="entry name" value="ABC_membrane"/>
    <property type="match status" value="1"/>
</dbReference>
<evidence type="ECO:0000256" key="8">
    <source>
        <dbReference type="SAM" id="Phobius"/>
    </source>
</evidence>
<dbReference type="SMART" id="SM00382">
    <property type="entry name" value="AAA"/>
    <property type="match status" value="1"/>
</dbReference>
<protein>
    <submittedName>
        <fullName evidence="11">ABC transporter ATP-binding protein</fullName>
    </submittedName>
</protein>
<dbReference type="RefSeq" id="WP_048082735.1">
    <property type="nucleotide sequence ID" value="NZ_JAPVER010000020.1"/>
</dbReference>
<evidence type="ECO:0000256" key="4">
    <source>
        <dbReference type="ARBA" id="ARBA00022741"/>
    </source>
</evidence>
<keyword evidence="3 8" id="KW-0812">Transmembrane</keyword>
<feature type="domain" description="ABC transporter" evidence="9">
    <location>
        <begin position="360"/>
        <end position="596"/>
    </location>
</feature>
<evidence type="ECO:0000259" key="10">
    <source>
        <dbReference type="PROSITE" id="PS50929"/>
    </source>
</evidence>
<dbReference type="InterPro" id="IPR027417">
    <property type="entry name" value="P-loop_NTPase"/>
</dbReference>
<dbReference type="GO" id="GO:0005524">
    <property type="term" value="F:ATP binding"/>
    <property type="evidence" value="ECO:0007669"/>
    <property type="project" value="UniProtKB-KW"/>
</dbReference>
<evidence type="ECO:0000256" key="3">
    <source>
        <dbReference type="ARBA" id="ARBA00022692"/>
    </source>
</evidence>
<keyword evidence="4" id="KW-0547">Nucleotide-binding</keyword>
<dbReference type="Gene3D" id="1.20.1560.10">
    <property type="entry name" value="ABC transporter type 1, transmembrane domain"/>
    <property type="match status" value="1"/>
</dbReference>
<dbReference type="GO" id="GO:0016020">
    <property type="term" value="C:membrane"/>
    <property type="evidence" value="ECO:0007669"/>
    <property type="project" value="UniProtKB-SubCell"/>
</dbReference>
<dbReference type="GO" id="GO:0015421">
    <property type="term" value="F:ABC-type oligopeptide transporter activity"/>
    <property type="evidence" value="ECO:0007669"/>
    <property type="project" value="TreeGrafter"/>
</dbReference>
<comment type="caution">
    <text evidence="11">The sequence shown here is derived from an EMBL/GenBank/DDBJ whole genome shotgun (WGS) entry which is preliminary data.</text>
</comment>
<gene>
    <name evidence="12" type="ORF">O3H35_11835</name>
    <name evidence="11" type="ORF">O3H54_16655</name>
</gene>
<evidence type="ECO:0000256" key="6">
    <source>
        <dbReference type="ARBA" id="ARBA00022989"/>
    </source>
</evidence>
<keyword evidence="2" id="KW-0813">Transport</keyword>
<dbReference type="SUPFAM" id="SSF90123">
    <property type="entry name" value="ABC transporter transmembrane region"/>
    <property type="match status" value="1"/>
</dbReference>
<feature type="transmembrane region" description="Helical" evidence="8">
    <location>
        <begin position="272"/>
        <end position="294"/>
    </location>
</feature>
<proteinExistence type="predicted"/>
<dbReference type="PROSITE" id="PS50893">
    <property type="entry name" value="ABC_TRANSPORTER_2"/>
    <property type="match status" value="1"/>
</dbReference>
<dbReference type="InterPro" id="IPR011527">
    <property type="entry name" value="ABC1_TM_dom"/>
</dbReference>
<dbReference type="PROSITE" id="PS50929">
    <property type="entry name" value="ABC_TM1F"/>
    <property type="match status" value="1"/>
</dbReference>
<evidence type="ECO:0000256" key="2">
    <source>
        <dbReference type="ARBA" id="ARBA00022448"/>
    </source>
</evidence>
<evidence type="ECO:0000313" key="12">
    <source>
        <dbReference type="EMBL" id="MCZ3373326.1"/>
    </source>
</evidence>
<reference evidence="11" key="1">
    <citation type="submission" date="2022-12" db="EMBL/GenBank/DDBJ databases">
        <title>Reclassification of two methanogenic archaea species isolated from the Kolyma lowland permafrost.</title>
        <authorList>
            <person name="Trubitsyn V.E."/>
            <person name="Rivkina E.M."/>
            <person name="Shcherbakova V.A."/>
        </authorList>
    </citation>
    <scope>NUCLEOTIDE SEQUENCE</scope>
    <source>
        <strain evidence="11">M2</strain>
        <strain evidence="12">MK4</strain>
    </source>
</reference>
<evidence type="ECO:0000256" key="5">
    <source>
        <dbReference type="ARBA" id="ARBA00022840"/>
    </source>
</evidence>
<dbReference type="AlphaFoldDB" id="A0A9E5DJ39"/>
<dbReference type="EMBL" id="JAPVER010000020">
    <property type="protein sequence ID" value="MCZ3367526.1"/>
    <property type="molecule type" value="Genomic_DNA"/>
</dbReference>
<keyword evidence="13" id="KW-1185">Reference proteome</keyword>
<feature type="transmembrane region" description="Helical" evidence="8">
    <location>
        <begin position="28"/>
        <end position="51"/>
    </location>
</feature>
<evidence type="ECO:0000313" key="11">
    <source>
        <dbReference type="EMBL" id="MCZ3367526.1"/>
    </source>
</evidence>
<evidence type="ECO:0000256" key="7">
    <source>
        <dbReference type="ARBA" id="ARBA00023136"/>
    </source>
</evidence>
<accession>A0A9E5DJ39</accession>
<evidence type="ECO:0000256" key="1">
    <source>
        <dbReference type="ARBA" id="ARBA00004141"/>
    </source>
</evidence>
<feature type="domain" description="ABC transmembrane type-1" evidence="10">
    <location>
        <begin position="28"/>
        <end position="326"/>
    </location>
</feature>
<dbReference type="EMBL" id="JAPVES010000030">
    <property type="protein sequence ID" value="MCZ3373326.1"/>
    <property type="molecule type" value="Genomic_DNA"/>
</dbReference>
<dbReference type="GO" id="GO:0016887">
    <property type="term" value="F:ATP hydrolysis activity"/>
    <property type="evidence" value="ECO:0007669"/>
    <property type="project" value="InterPro"/>
</dbReference>
<dbReference type="PROSITE" id="PS00211">
    <property type="entry name" value="ABC_TRANSPORTER_1"/>
    <property type="match status" value="1"/>
</dbReference>
<dbReference type="Gene3D" id="3.40.50.300">
    <property type="entry name" value="P-loop containing nucleotide triphosphate hydrolases"/>
    <property type="match status" value="1"/>
</dbReference>
<dbReference type="PANTHER" id="PTHR43394">
    <property type="entry name" value="ATP-DEPENDENT PERMEASE MDL1, MITOCHONDRIAL"/>
    <property type="match status" value="1"/>
</dbReference>
<dbReference type="InterPro" id="IPR003593">
    <property type="entry name" value="AAA+_ATPase"/>
</dbReference>
<name>A0A9E5DJ39_9EURY</name>
<dbReference type="PANTHER" id="PTHR43394:SF1">
    <property type="entry name" value="ATP-BINDING CASSETTE SUB-FAMILY B MEMBER 10, MITOCHONDRIAL"/>
    <property type="match status" value="1"/>
</dbReference>
<dbReference type="SUPFAM" id="SSF52540">
    <property type="entry name" value="P-loop containing nucleoside triphosphate hydrolases"/>
    <property type="match status" value="1"/>
</dbReference>
<dbReference type="Proteomes" id="UP001068021">
    <property type="component" value="Unassembled WGS sequence"/>
</dbReference>
<keyword evidence="6 8" id="KW-1133">Transmembrane helix</keyword>
<keyword evidence="7 8" id="KW-0472">Membrane</keyword>
<dbReference type="FunFam" id="3.40.50.300:FF:000604">
    <property type="entry name" value="ABC transporter B family member 28"/>
    <property type="match status" value="1"/>
</dbReference>
<feature type="transmembrane region" description="Helical" evidence="8">
    <location>
        <begin position="162"/>
        <end position="178"/>
    </location>
</feature>
<dbReference type="InterPro" id="IPR036640">
    <property type="entry name" value="ABC1_TM_sf"/>
</dbReference>
<comment type="subcellular location">
    <subcellularLocation>
        <location evidence="1">Membrane</location>
        <topology evidence="1">Multi-pass membrane protein</topology>
    </subcellularLocation>
</comment>
<organism evidence="11 13">
    <name type="scientific">Methanobacterium veterum</name>
    <dbReference type="NCBI Taxonomy" id="408577"/>
    <lineage>
        <taxon>Archaea</taxon>
        <taxon>Methanobacteriati</taxon>
        <taxon>Methanobacteriota</taxon>
        <taxon>Methanomada group</taxon>
        <taxon>Methanobacteria</taxon>
        <taxon>Methanobacteriales</taxon>
        <taxon>Methanobacteriaceae</taxon>
        <taxon>Methanobacterium</taxon>
    </lineage>
</organism>
<dbReference type="Pfam" id="PF00005">
    <property type="entry name" value="ABC_tran"/>
    <property type="match status" value="1"/>
</dbReference>
<evidence type="ECO:0000259" key="9">
    <source>
        <dbReference type="PROSITE" id="PS50893"/>
    </source>
</evidence>
<dbReference type="InterPro" id="IPR039421">
    <property type="entry name" value="Type_1_exporter"/>
</dbReference>
<evidence type="ECO:0000313" key="13">
    <source>
        <dbReference type="Proteomes" id="UP001068021"/>
    </source>
</evidence>
<dbReference type="Proteomes" id="UP001074446">
    <property type="component" value="Unassembled WGS sequence"/>
</dbReference>
<keyword evidence="5 11" id="KW-0067">ATP-binding</keyword>
<feature type="transmembrane region" description="Helical" evidence="8">
    <location>
        <begin position="184"/>
        <end position="201"/>
    </location>
</feature>
<dbReference type="InterPro" id="IPR017871">
    <property type="entry name" value="ABC_transporter-like_CS"/>
</dbReference>